<dbReference type="InterPro" id="IPR017850">
    <property type="entry name" value="Alkaline_phosphatase_core_sf"/>
</dbReference>
<keyword evidence="2" id="KW-0732">Signal</keyword>
<dbReference type="Pfam" id="PF04185">
    <property type="entry name" value="Phosphoesterase"/>
    <property type="match status" value="1"/>
</dbReference>
<evidence type="ECO:0000313" key="4">
    <source>
        <dbReference type="Proteomes" id="UP000077315"/>
    </source>
</evidence>
<dbReference type="PROSITE" id="PS51257">
    <property type="entry name" value="PROKAR_LIPOPROTEIN"/>
    <property type="match status" value="1"/>
</dbReference>
<dbReference type="InParanoid" id="A0A162V4K7"/>
<dbReference type="GeneID" id="29001317"/>
<dbReference type="EMBL" id="KV440972">
    <property type="protein sequence ID" value="OAD79902.1"/>
    <property type="molecule type" value="Genomic_DNA"/>
</dbReference>
<accession>A0A162V4K7</accession>
<protein>
    <submittedName>
        <fullName evidence="3">Secreted acid phosphatase</fullName>
    </submittedName>
</protein>
<name>A0A162V4K7_PHYB8</name>
<organism evidence="3 4">
    <name type="scientific">Phycomyces blakesleeanus (strain ATCC 8743b / DSM 1359 / FGSC 10004 / NBRC 33097 / NRRL 1555)</name>
    <dbReference type="NCBI Taxonomy" id="763407"/>
    <lineage>
        <taxon>Eukaryota</taxon>
        <taxon>Fungi</taxon>
        <taxon>Fungi incertae sedis</taxon>
        <taxon>Mucoromycota</taxon>
        <taxon>Mucoromycotina</taxon>
        <taxon>Mucoromycetes</taxon>
        <taxon>Mucorales</taxon>
        <taxon>Phycomycetaceae</taxon>
        <taxon>Phycomyces</taxon>
    </lineage>
</organism>
<proteinExistence type="predicted"/>
<reference evidence="4" key="1">
    <citation type="submission" date="2015-06" db="EMBL/GenBank/DDBJ databases">
        <title>Expansion of signal transduction pathways in fungi by whole-genome duplication.</title>
        <authorList>
            <consortium name="DOE Joint Genome Institute"/>
            <person name="Corrochano L.M."/>
            <person name="Kuo A."/>
            <person name="Marcet-Houben M."/>
            <person name="Polaino S."/>
            <person name="Salamov A."/>
            <person name="Villalobos J.M."/>
            <person name="Alvarez M.I."/>
            <person name="Avalos J."/>
            <person name="Benito E.P."/>
            <person name="Benoit I."/>
            <person name="Burger G."/>
            <person name="Camino L.P."/>
            <person name="Canovas D."/>
            <person name="Cerda-Olmedo E."/>
            <person name="Cheng J.-F."/>
            <person name="Dominguez A."/>
            <person name="Elias M."/>
            <person name="Eslava A.P."/>
            <person name="Glaser F."/>
            <person name="Grimwood J."/>
            <person name="Gutierrez G."/>
            <person name="Heitman J."/>
            <person name="Henrissat B."/>
            <person name="Iturriaga E.A."/>
            <person name="Lang B.F."/>
            <person name="Lavin J.L."/>
            <person name="Lee S."/>
            <person name="Li W."/>
            <person name="Lindquist E."/>
            <person name="Lopez-Garcia S."/>
            <person name="Luque E.M."/>
            <person name="Marcos A.T."/>
            <person name="Martin J."/>
            <person name="McCluskey K."/>
            <person name="Medina H.R."/>
            <person name="Miralles-Duran A."/>
            <person name="Miyazaki A."/>
            <person name="Munoz-Torres E."/>
            <person name="Oguiza J.A."/>
            <person name="Ohm R."/>
            <person name="Olmedo M."/>
            <person name="Orejas M."/>
            <person name="Ortiz-Castellanos L."/>
            <person name="Pisabarro A.G."/>
            <person name="Rodriguez-Romero J."/>
            <person name="Ruiz-Herrera J."/>
            <person name="Ruiz-Vazquez R."/>
            <person name="Sanz C."/>
            <person name="Schackwitz W."/>
            <person name="Schmutz J."/>
            <person name="Shahriari M."/>
            <person name="Shelest E."/>
            <person name="Silva-Franco F."/>
            <person name="Soanes D."/>
            <person name="Syed K."/>
            <person name="Tagua V.G."/>
            <person name="Talbot N.J."/>
            <person name="Thon M."/>
            <person name="De vries R.P."/>
            <person name="Wiebenga A."/>
            <person name="Yadav J.S."/>
            <person name="Braun E.L."/>
            <person name="Baker S."/>
            <person name="Garre V."/>
            <person name="Horwitz B."/>
            <person name="Torres-Martinez S."/>
            <person name="Idnurm A."/>
            <person name="Herrera-Estrella A."/>
            <person name="Gabaldon T."/>
            <person name="Grigoriev I.V."/>
        </authorList>
    </citation>
    <scope>NUCLEOTIDE SEQUENCE [LARGE SCALE GENOMIC DNA]</scope>
    <source>
        <strain evidence="4">NRRL 1555(-)</strain>
    </source>
</reference>
<dbReference type="OrthoDB" id="5135119at2759"/>
<evidence type="ECO:0000256" key="2">
    <source>
        <dbReference type="SAM" id="SignalP"/>
    </source>
</evidence>
<dbReference type="AlphaFoldDB" id="A0A162V4K7"/>
<keyword evidence="4" id="KW-1185">Reference proteome</keyword>
<dbReference type="InterPro" id="IPR007312">
    <property type="entry name" value="Phosphoesterase"/>
</dbReference>
<feature type="chain" id="PRO_5007840339" evidence="2">
    <location>
        <begin position="26"/>
        <end position="294"/>
    </location>
</feature>
<sequence length="294" mass="32875">MKFSAITLISGALMSLSGLSMGVFACPIKHDSSIVHGKTFDRVVIIVLENTDFETAAADSYYASLAEKHNGVLLTNYLAITHPSQPNYIAMITGSVEGVYRDTMANLDRRSLVDLMEAKGISWKSYQQAYPGSCNLDMRISTYARKHNPFMSMVNVQKDPKLCAKIVNADQLDIDIANNDVPQLVFYTPDMNNDAHDTSMSYAGNWLKSFIEPRINQTAFNKNTMFVTTFDENHTKEIPNRVMTFLFGPDFKRSSTGSSDDTAYNHYSLLRTIEDNWELGNLGQNDATAVPFDI</sequence>
<dbReference type="Gene3D" id="3.40.720.10">
    <property type="entry name" value="Alkaline Phosphatase, subunit A"/>
    <property type="match status" value="1"/>
</dbReference>
<evidence type="ECO:0000256" key="1">
    <source>
        <dbReference type="ARBA" id="ARBA00022801"/>
    </source>
</evidence>
<feature type="signal peptide" evidence="2">
    <location>
        <begin position="1"/>
        <end position="25"/>
    </location>
</feature>
<dbReference type="RefSeq" id="XP_018297942.1">
    <property type="nucleotide sequence ID" value="XM_018440411.1"/>
</dbReference>
<dbReference type="GO" id="GO:0016788">
    <property type="term" value="F:hydrolase activity, acting on ester bonds"/>
    <property type="evidence" value="ECO:0007669"/>
    <property type="project" value="InterPro"/>
</dbReference>
<dbReference type="STRING" id="763407.A0A162V4K7"/>
<dbReference type="VEuPathDB" id="FungiDB:PHYBLDRAFT_58945"/>
<evidence type="ECO:0000313" key="3">
    <source>
        <dbReference type="EMBL" id="OAD79902.1"/>
    </source>
</evidence>
<dbReference type="PANTHER" id="PTHR31956">
    <property type="entry name" value="NON-SPECIFIC PHOSPHOLIPASE C4-RELATED"/>
    <property type="match status" value="1"/>
</dbReference>
<dbReference type="Proteomes" id="UP000077315">
    <property type="component" value="Unassembled WGS sequence"/>
</dbReference>
<dbReference type="PANTHER" id="PTHR31956:SF8">
    <property type="entry name" value="ACID PHOSPHATASE PHOA (AFU_ORTHOLOGUE AFUA_1G03570)"/>
    <property type="match status" value="1"/>
</dbReference>
<dbReference type="GO" id="GO:0009395">
    <property type="term" value="P:phospholipid catabolic process"/>
    <property type="evidence" value="ECO:0007669"/>
    <property type="project" value="TreeGrafter"/>
</dbReference>
<keyword evidence="1" id="KW-0378">Hydrolase</keyword>
<gene>
    <name evidence="3" type="ORF">PHYBLDRAFT_58945</name>
</gene>